<dbReference type="PANTHER" id="PTHR27007">
    <property type="match status" value="1"/>
</dbReference>
<dbReference type="InterPro" id="IPR050528">
    <property type="entry name" value="L-type_Lectin-RKs"/>
</dbReference>
<dbReference type="Gene3D" id="2.60.120.200">
    <property type="match status" value="2"/>
</dbReference>
<evidence type="ECO:0000256" key="21">
    <source>
        <dbReference type="ARBA" id="ARBA00063357"/>
    </source>
</evidence>
<evidence type="ECO:0000259" key="26">
    <source>
        <dbReference type="PROSITE" id="PS50011"/>
    </source>
</evidence>
<dbReference type="InterPro" id="IPR013320">
    <property type="entry name" value="ConA-like_dom_sf"/>
</dbReference>
<dbReference type="GO" id="GO:0002229">
    <property type="term" value="P:defense response to oomycetes"/>
    <property type="evidence" value="ECO:0007669"/>
    <property type="project" value="UniProtKB-ARBA"/>
</dbReference>
<keyword evidence="6" id="KW-0723">Serine/threonine-protein kinase</keyword>
<evidence type="ECO:0000256" key="23">
    <source>
        <dbReference type="SAM" id="MobiDB-lite"/>
    </source>
</evidence>
<keyword evidence="15 24" id="KW-1133">Transmembrane helix</keyword>
<keyword evidence="8 24" id="KW-0812">Transmembrane</keyword>
<evidence type="ECO:0000256" key="10">
    <source>
        <dbReference type="ARBA" id="ARBA00022734"/>
    </source>
</evidence>
<evidence type="ECO:0000256" key="13">
    <source>
        <dbReference type="ARBA" id="ARBA00022821"/>
    </source>
</evidence>
<evidence type="ECO:0000256" key="20">
    <source>
        <dbReference type="ARBA" id="ARBA00058818"/>
    </source>
</evidence>
<dbReference type="Pfam" id="PF00139">
    <property type="entry name" value="Lectin_legB"/>
    <property type="match status" value="2"/>
</dbReference>
<feature type="region of interest" description="Disordered" evidence="23">
    <location>
        <begin position="1305"/>
        <end position="1331"/>
    </location>
</feature>
<dbReference type="GO" id="GO:0004674">
    <property type="term" value="F:protein serine/threonine kinase activity"/>
    <property type="evidence" value="ECO:0007669"/>
    <property type="project" value="UniProtKB-KW"/>
</dbReference>
<feature type="binding site" evidence="22">
    <location>
        <position position="381"/>
    </location>
    <ligand>
        <name>ATP</name>
        <dbReference type="ChEBI" id="CHEBI:30616"/>
    </ligand>
</feature>
<accession>A0A835CH88</accession>
<evidence type="ECO:0000313" key="27">
    <source>
        <dbReference type="EMBL" id="KAF7843041.1"/>
    </source>
</evidence>
<dbReference type="FunFam" id="2.60.120.200:FF:000103">
    <property type="entry name" value="L-type lectin-domain containing receptor kinase IX.1"/>
    <property type="match status" value="2"/>
</dbReference>
<evidence type="ECO:0000313" key="28">
    <source>
        <dbReference type="Proteomes" id="UP000634136"/>
    </source>
</evidence>
<feature type="signal peptide" evidence="25">
    <location>
        <begin position="1"/>
        <end position="18"/>
    </location>
</feature>
<evidence type="ECO:0000256" key="3">
    <source>
        <dbReference type="ARBA" id="ARBA00008536"/>
    </source>
</evidence>
<evidence type="ECO:0000256" key="9">
    <source>
        <dbReference type="ARBA" id="ARBA00022729"/>
    </source>
</evidence>
<dbReference type="InterPro" id="IPR017441">
    <property type="entry name" value="Protein_kinase_ATP_BS"/>
</dbReference>
<organism evidence="27 28">
    <name type="scientific">Senna tora</name>
    <dbReference type="NCBI Taxonomy" id="362788"/>
    <lineage>
        <taxon>Eukaryota</taxon>
        <taxon>Viridiplantae</taxon>
        <taxon>Streptophyta</taxon>
        <taxon>Embryophyta</taxon>
        <taxon>Tracheophyta</taxon>
        <taxon>Spermatophyta</taxon>
        <taxon>Magnoliopsida</taxon>
        <taxon>eudicotyledons</taxon>
        <taxon>Gunneridae</taxon>
        <taxon>Pentapetalae</taxon>
        <taxon>rosids</taxon>
        <taxon>fabids</taxon>
        <taxon>Fabales</taxon>
        <taxon>Fabaceae</taxon>
        <taxon>Caesalpinioideae</taxon>
        <taxon>Cassia clade</taxon>
        <taxon>Senna</taxon>
    </lineage>
</organism>
<keyword evidence="5" id="KW-1003">Cell membrane</keyword>
<dbReference type="GO" id="GO:0005886">
    <property type="term" value="C:plasma membrane"/>
    <property type="evidence" value="ECO:0007669"/>
    <property type="project" value="UniProtKB-SubCell"/>
</dbReference>
<keyword evidence="13" id="KW-0611">Plant defense</keyword>
<comment type="subunit">
    <text evidence="21">Interacts with ABCG40.</text>
</comment>
<dbReference type="FunFam" id="1.10.510.10:FF:000240">
    <property type="entry name" value="Lectin-domain containing receptor kinase A4.3"/>
    <property type="match status" value="2"/>
</dbReference>
<comment type="subcellular location">
    <subcellularLocation>
        <location evidence="1">Cell membrane</location>
        <topology evidence="1">Single-pass type I membrane protein</topology>
    </subcellularLocation>
</comment>
<dbReference type="CDD" id="cd06899">
    <property type="entry name" value="lectin_legume_LecRK_Arcelin_ConA"/>
    <property type="match status" value="2"/>
</dbReference>
<dbReference type="OrthoDB" id="842456at2759"/>
<feature type="domain" description="Protein kinase" evidence="26">
    <location>
        <begin position="351"/>
        <end position="631"/>
    </location>
</feature>
<dbReference type="InterPro" id="IPR008271">
    <property type="entry name" value="Ser/Thr_kinase_AS"/>
</dbReference>
<dbReference type="InterPro" id="IPR001220">
    <property type="entry name" value="Legume_lectin_dom"/>
</dbReference>
<keyword evidence="12 27" id="KW-0418">Kinase</keyword>
<protein>
    <submittedName>
        <fullName evidence="27">L-type lectin-domain containing receptor kinase IX.1</fullName>
    </submittedName>
</protein>
<feature type="compositionally biased region" description="Low complexity" evidence="23">
    <location>
        <begin position="1305"/>
        <end position="1320"/>
    </location>
</feature>
<evidence type="ECO:0000256" key="22">
    <source>
        <dbReference type="PROSITE-ProRule" id="PRU10141"/>
    </source>
</evidence>
<reference evidence="27" key="1">
    <citation type="submission" date="2020-09" db="EMBL/GenBank/DDBJ databases">
        <title>Genome-Enabled Discovery of Anthraquinone Biosynthesis in Senna tora.</title>
        <authorList>
            <person name="Kang S.-H."/>
            <person name="Pandey R.P."/>
            <person name="Lee C.-M."/>
            <person name="Sim J.-S."/>
            <person name="Jeong J.-T."/>
            <person name="Choi B.-S."/>
            <person name="Jung M."/>
            <person name="Ginzburg D."/>
            <person name="Zhao K."/>
            <person name="Won S.Y."/>
            <person name="Oh T.-J."/>
            <person name="Yu Y."/>
            <person name="Kim N.-H."/>
            <person name="Lee O.R."/>
            <person name="Lee T.-H."/>
            <person name="Bashyal P."/>
            <person name="Kim T.-S."/>
            <person name="Lee W.-H."/>
            <person name="Kawkins C."/>
            <person name="Kim C.-K."/>
            <person name="Kim J.S."/>
            <person name="Ahn B.O."/>
            <person name="Rhee S.Y."/>
            <person name="Sohng J.K."/>
        </authorList>
    </citation>
    <scope>NUCLEOTIDE SEQUENCE</scope>
    <source>
        <tissue evidence="27">Leaf</tissue>
    </source>
</reference>
<evidence type="ECO:0000256" key="7">
    <source>
        <dbReference type="ARBA" id="ARBA00022679"/>
    </source>
</evidence>
<feature type="transmembrane region" description="Helical" evidence="24">
    <location>
        <begin position="280"/>
        <end position="306"/>
    </location>
</feature>
<proteinExistence type="inferred from homology"/>
<dbReference type="InterPro" id="IPR011009">
    <property type="entry name" value="Kinase-like_dom_sf"/>
</dbReference>
<feature type="transmembrane region" description="Helical" evidence="24">
    <location>
        <begin position="932"/>
        <end position="959"/>
    </location>
</feature>
<comment type="similarity">
    <text evidence="2">Belongs to the leguminous lectin family.</text>
</comment>
<keyword evidence="18" id="KW-0325">Glycoprotein</keyword>
<comment type="similarity">
    <text evidence="3">In the N-terminal section; belongs to the leguminous lectin family.</text>
</comment>
<evidence type="ECO:0000256" key="12">
    <source>
        <dbReference type="ARBA" id="ARBA00022777"/>
    </source>
</evidence>
<comment type="function">
    <text evidence="19">Involved in resistance response to the pathogenic oomycetes Phytophthora infestans and Phytophthora capsici.</text>
</comment>
<evidence type="ECO:0000256" key="18">
    <source>
        <dbReference type="ARBA" id="ARBA00023180"/>
    </source>
</evidence>
<evidence type="ECO:0000256" key="25">
    <source>
        <dbReference type="SAM" id="SignalP"/>
    </source>
</evidence>
<dbReference type="SUPFAM" id="SSF56112">
    <property type="entry name" value="Protein kinase-like (PK-like)"/>
    <property type="match status" value="2"/>
</dbReference>
<evidence type="ECO:0000256" key="2">
    <source>
        <dbReference type="ARBA" id="ARBA00007606"/>
    </source>
</evidence>
<evidence type="ECO:0000256" key="11">
    <source>
        <dbReference type="ARBA" id="ARBA00022741"/>
    </source>
</evidence>
<keyword evidence="17 27" id="KW-0675">Receptor</keyword>
<comment type="similarity">
    <text evidence="4">In the C-terminal section; belongs to the protein kinase superfamily. Ser/Thr protein kinase family.</text>
</comment>
<keyword evidence="28" id="KW-1185">Reference proteome</keyword>
<dbReference type="Gene3D" id="1.10.510.10">
    <property type="entry name" value="Transferase(Phosphotransferase) domain 1"/>
    <property type="match status" value="2"/>
</dbReference>
<dbReference type="InterPro" id="IPR000985">
    <property type="entry name" value="Lectin_LegA_CS"/>
</dbReference>
<evidence type="ECO:0000256" key="24">
    <source>
        <dbReference type="SAM" id="Phobius"/>
    </source>
</evidence>
<dbReference type="Pfam" id="PF00069">
    <property type="entry name" value="Pkinase"/>
    <property type="match status" value="2"/>
</dbReference>
<keyword evidence="9 25" id="KW-0732">Signal</keyword>
<feature type="binding site" evidence="22">
    <location>
        <position position="1034"/>
    </location>
    <ligand>
        <name>ATP</name>
        <dbReference type="ChEBI" id="CHEBI:30616"/>
    </ligand>
</feature>
<dbReference type="Gene3D" id="3.30.200.20">
    <property type="entry name" value="Phosphorylase Kinase, domain 1"/>
    <property type="match status" value="2"/>
</dbReference>
<sequence>MMMLVQFLFLLLIPHTFSLSFTFPNFNPKLNNNITYEGSAFPTTSSIQLATNQSGLPMTWTAGRATYNRPMHLWNRTAGSLSDFTTHFSFGIRAGNTTEEAGDGMAFFLAPSDSKFSNDSTGGALGLTPYSMTLNSKQNPFVAVEFDIFSNEWDPPQQHVGVDINSVISVANLTWMADIKGNRSYEAKISYNSSTQNLSILFTGFHNDTKVLQHIYYVVDLRDYLPEWVTFGFSASTAIASAIYDIKSWNFTSTLKIISPSPSPNQSPSLSPSFKSKNSMIGLGVGLGVGGFVLICGMCLVLFGLWKRRKNMKEMEEDDHLFDEYMSEEFERGAGPKKFSYVELASATNYFKDENKLGHGGFGDVYRGFLKDSSSYVAIKKVSDCSRQGVKEFASEVRIISQLRHRNLVQLIGWCHERKELLLVYEYMPNGSLDSHLFRDRTLMLSWTVRFKIAQGLASALLYLHEEWEQCVLHRDIKSSNIMLDSNFNARLGDFGLARLVDHTKSGQTTALAGTMGYMAPEYLITSRASKESDVYSFGVVLLEIACGRKPIKHTVDEEYEINIVEWVWGLNGSGRILEAVDPRLCGDFDQKEIECLMIVGLWCASPNHNKRPSIKQAIQVLNFEAPLPNLPSSFPIPIYLEVPTISQNMNVSSSSNTNSSVFTTTSDLVPPSVSLSLSFTFPNFNPKLNNITYEGSALATTSSIQLATNISGLQMAWTAGRATYNRPMHLWNRTAGSLSDFTTHFSFGIRPGSTLEAADGMAFFLAPSDSKFPNDSSGSALGLTSRSMTLNSKQNPFVAVEFDIYSNEWDPPQEHVGVDINSVISVANLIWMADINGNRSYEAKISYNSTTQNLSIFFTGFHNDTMMLQHIYYVVDLRDYLPEWVTFGFSASTAIASAIYDIKSWNFTSTLKTISPSPSPRSSPSFRSKTFMTGLGVGLGVGGFVLICGMCLVLFGLWKRRKNMKEIEEDDHLFDEHMSEEFERGAGPKKFSYVELASATNYFKDENKLGLGGFGYVYKGFLKDSSSYVAIKKLSECSRQGTREFASEVRIISQLRHRNLVQLIGWCYERKELLLVYEYMPNGSLDSHLFRSQTLMLSWTVRFKIAQGLASALLYLHEEWEQCVLHRDIKSSNIMLDSNFNARLGDFGLARLVDHTKGGQTTALAGTMGYMAPEYLITCRASKESDVYSFGVVLLEIACGRKPIKHTVDEEYEINIVEWVWGLNGSGRILEAVDPRLCGDFDQKEIECLMMVGLWCASPNHNKRPSIKQAIQVLNFEAPLPDLPATFPIPIYLEVPTISQNMNVSSSSNTNSSVFTTTSDHVPPSVPRLN</sequence>
<dbReference type="PROSITE" id="PS00108">
    <property type="entry name" value="PROTEIN_KINASE_ST"/>
    <property type="match status" value="2"/>
</dbReference>
<dbReference type="Proteomes" id="UP000634136">
    <property type="component" value="Unassembled WGS sequence"/>
</dbReference>
<dbReference type="InterPro" id="IPR000719">
    <property type="entry name" value="Prot_kinase_dom"/>
</dbReference>
<dbReference type="SUPFAM" id="SSF49899">
    <property type="entry name" value="Concanavalin A-like lectins/glucanases"/>
    <property type="match status" value="2"/>
</dbReference>
<dbReference type="PROSITE" id="PS00107">
    <property type="entry name" value="PROTEIN_KINASE_ATP"/>
    <property type="match status" value="2"/>
</dbReference>
<name>A0A835CH88_9FABA</name>
<gene>
    <name evidence="27" type="ORF">G2W53_005339</name>
</gene>
<comment type="caution">
    <text evidence="27">The sequence shown here is derived from an EMBL/GenBank/DDBJ whole genome shotgun (WGS) entry which is preliminary data.</text>
</comment>
<evidence type="ECO:0000256" key="8">
    <source>
        <dbReference type="ARBA" id="ARBA00022692"/>
    </source>
</evidence>
<dbReference type="GO" id="GO:0030246">
    <property type="term" value="F:carbohydrate binding"/>
    <property type="evidence" value="ECO:0007669"/>
    <property type="project" value="UniProtKB-KW"/>
</dbReference>
<evidence type="ECO:0000256" key="14">
    <source>
        <dbReference type="ARBA" id="ARBA00022840"/>
    </source>
</evidence>
<dbReference type="FunFam" id="3.30.200.20:FF:000168">
    <property type="entry name" value="L-type lectin-domain containing receptor kinase IX.1"/>
    <property type="match status" value="2"/>
</dbReference>
<dbReference type="PROSITE" id="PS50011">
    <property type="entry name" value="PROTEIN_KINASE_DOM"/>
    <property type="match status" value="2"/>
</dbReference>
<keyword evidence="14 22" id="KW-0067">ATP-binding</keyword>
<dbReference type="PROSITE" id="PS00308">
    <property type="entry name" value="LECTIN_LEGUME_ALPHA"/>
    <property type="match status" value="2"/>
</dbReference>
<keyword evidence="7" id="KW-0808">Transferase</keyword>
<keyword evidence="11 22" id="KW-0547">Nucleotide-binding</keyword>
<evidence type="ECO:0000256" key="4">
    <source>
        <dbReference type="ARBA" id="ARBA00010217"/>
    </source>
</evidence>
<dbReference type="GO" id="GO:0009626">
    <property type="term" value="P:plant-type hypersensitive response"/>
    <property type="evidence" value="ECO:0007669"/>
    <property type="project" value="UniProtKB-ARBA"/>
</dbReference>
<evidence type="ECO:0000256" key="1">
    <source>
        <dbReference type="ARBA" id="ARBA00004251"/>
    </source>
</evidence>
<evidence type="ECO:0000256" key="16">
    <source>
        <dbReference type="ARBA" id="ARBA00023136"/>
    </source>
</evidence>
<dbReference type="EMBL" id="JAAIUW010000002">
    <property type="protein sequence ID" value="KAF7843041.1"/>
    <property type="molecule type" value="Genomic_DNA"/>
</dbReference>
<dbReference type="CDD" id="cd14066">
    <property type="entry name" value="STKc_IRAK"/>
    <property type="match status" value="2"/>
</dbReference>
<evidence type="ECO:0000256" key="6">
    <source>
        <dbReference type="ARBA" id="ARBA00022527"/>
    </source>
</evidence>
<keyword evidence="10 27" id="KW-0430">Lectin</keyword>
<keyword evidence="16 24" id="KW-0472">Membrane</keyword>
<dbReference type="SMART" id="SM00220">
    <property type="entry name" value="S_TKc"/>
    <property type="match status" value="2"/>
</dbReference>
<evidence type="ECO:0000256" key="15">
    <source>
        <dbReference type="ARBA" id="ARBA00022989"/>
    </source>
</evidence>
<evidence type="ECO:0000256" key="17">
    <source>
        <dbReference type="ARBA" id="ARBA00023170"/>
    </source>
</evidence>
<comment type="function">
    <text evidence="20">Promotes hydrogen peroxide H(2)O(2) production and cell death.</text>
</comment>
<evidence type="ECO:0000256" key="19">
    <source>
        <dbReference type="ARBA" id="ARBA00058054"/>
    </source>
</evidence>
<evidence type="ECO:0000256" key="5">
    <source>
        <dbReference type="ARBA" id="ARBA00022475"/>
    </source>
</evidence>
<feature type="domain" description="Protein kinase" evidence="26">
    <location>
        <begin position="1004"/>
        <end position="1277"/>
    </location>
</feature>
<dbReference type="GO" id="GO:0005524">
    <property type="term" value="F:ATP binding"/>
    <property type="evidence" value="ECO:0007669"/>
    <property type="project" value="UniProtKB-UniRule"/>
</dbReference>
<feature type="chain" id="PRO_5032923152" evidence="25">
    <location>
        <begin position="19"/>
        <end position="1331"/>
    </location>
</feature>